<protein>
    <submittedName>
        <fullName evidence="3">Rhodanese-like protein</fullName>
    </submittedName>
</protein>
<dbReference type="PROSITE" id="PS50206">
    <property type="entry name" value="RHODANESE_3"/>
    <property type="match status" value="1"/>
</dbReference>
<dbReference type="InterPro" id="IPR036873">
    <property type="entry name" value="Rhodanese-like_dom_sf"/>
</dbReference>
<sequence>MSLAGCGNTSKGPGSSKDGNEQKVEKASMKLVSAVEKGKYKLVSTEELKKWIDEKQDMIIVDTMPKESYEKNKIPGAVNALLPVKMEDVKPEEKEAFLKALGDDKDKKIVLYCGFVACERSHVGAMIAKEAGFKNVYRHPGGIVAWMDAGYNK</sequence>
<reference evidence="3 4" key="1">
    <citation type="submission" date="2016-01" db="EMBL/GenBank/DDBJ databases">
        <authorList>
            <person name="Mitreva M."/>
            <person name="Pepin K.H."/>
            <person name="Mihindukulasuriya K.A."/>
            <person name="Fulton R."/>
            <person name="Fronick C."/>
            <person name="O'Laughlin M."/>
            <person name="Miner T."/>
            <person name="Herter B."/>
            <person name="Rosa B.A."/>
            <person name="Cordes M."/>
            <person name="Tomlinson C."/>
            <person name="Wollam A."/>
            <person name="Palsikar V.B."/>
            <person name="Mardis E.R."/>
            <person name="Wilson R.K."/>
        </authorList>
    </citation>
    <scope>NUCLEOTIDE SEQUENCE [LARGE SCALE GENOMIC DNA]</scope>
    <source>
        <strain evidence="3 4">KA00071</strain>
    </source>
</reference>
<evidence type="ECO:0000313" key="4">
    <source>
        <dbReference type="Proteomes" id="UP000070467"/>
    </source>
</evidence>
<dbReference type="Gene3D" id="3.40.250.10">
    <property type="entry name" value="Rhodanese-like domain"/>
    <property type="match status" value="1"/>
</dbReference>
<organism evidence="3 4">
    <name type="scientific">Gemelliphila asaccharolytica</name>
    <dbReference type="NCBI Taxonomy" id="502393"/>
    <lineage>
        <taxon>Bacteria</taxon>
        <taxon>Bacillati</taxon>
        <taxon>Bacillota</taxon>
        <taxon>Bacilli</taxon>
        <taxon>Bacillales</taxon>
        <taxon>Gemellaceae</taxon>
        <taxon>Gemelliphila</taxon>
    </lineage>
</organism>
<dbReference type="PANTHER" id="PTHR43031">
    <property type="entry name" value="FAD-DEPENDENT OXIDOREDUCTASE"/>
    <property type="match status" value="1"/>
</dbReference>
<gene>
    <name evidence="3" type="ORF">HMPREF1871_00087</name>
</gene>
<feature type="region of interest" description="Disordered" evidence="1">
    <location>
        <begin position="1"/>
        <end position="25"/>
    </location>
</feature>
<feature type="domain" description="Rhodanese" evidence="2">
    <location>
        <begin position="54"/>
        <end position="151"/>
    </location>
</feature>
<dbReference type="CDD" id="cd00158">
    <property type="entry name" value="RHOD"/>
    <property type="match status" value="1"/>
</dbReference>
<dbReference type="Proteomes" id="UP000070467">
    <property type="component" value="Unassembled WGS sequence"/>
</dbReference>
<dbReference type="SUPFAM" id="SSF52821">
    <property type="entry name" value="Rhodanese/Cell cycle control phosphatase"/>
    <property type="match status" value="1"/>
</dbReference>
<dbReference type="EMBL" id="LSDB01000001">
    <property type="protein sequence ID" value="KXB59020.1"/>
    <property type="molecule type" value="Genomic_DNA"/>
</dbReference>
<dbReference type="PANTHER" id="PTHR43031:SF1">
    <property type="entry name" value="PYRIDINE NUCLEOTIDE-DISULPHIDE OXIDOREDUCTASE"/>
    <property type="match status" value="1"/>
</dbReference>
<evidence type="ECO:0000256" key="1">
    <source>
        <dbReference type="SAM" id="MobiDB-lite"/>
    </source>
</evidence>
<name>A0ABR5TNL1_9BACL</name>
<evidence type="ECO:0000313" key="3">
    <source>
        <dbReference type="EMBL" id="KXB59020.1"/>
    </source>
</evidence>
<dbReference type="Pfam" id="PF00581">
    <property type="entry name" value="Rhodanese"/>
    <property type="match status" value="1"/>
</dbReference>
<dbReference type="InterPro" id="IPR001763">
    <property type="entry name" value="Rhodanese-like_dom"/>
</dbReference>
<dbReference type="SMART" id="SM00450">
    <property type="entry name" value="RHOD"/>
    <property type="match status" value="1"/>
</dbReference>
<evidence type="ECO:0000259" key="2">
    <source>
        <dbReference type="PROSITE" id="PS50206"/>
    </source>
</evidence>
<proteinExistence type="predicted"/>
<keyword evidence="4" id="KW-1185">Reference proteome</keyword>
<dbReference type="InterPro" id="IPR050229">
    <property type="entry name" value="GlpE_sulfurtransferase"/>
</dbReference>
<accession>A0ABR5TNL1</accession>
<comment type="caution">
    <text evidence="3">The sequence shown here is derived from an EMBL/GenBank/DDBJ whole genome shotgun (WGS) entry which is preliminary data.</text>
</comment>